<dbReference type="SUPFAM" id="SSF57850">
    <property type="entry name" value="RING/U-box"/>
    <property type="match status" value="1"/>
</dbReference>
<dbReference type="AlphaFoldDB" id="A0A9C7UNU9"/>
<evidence type="ECO:0000259" key="10">
    <source>
        <dbReference type="PROSITE" id="PS50089"/>
    </source>
</evidence>
<keyword evidence="4" id="KW-0479">Metal-binding</keyword>
<evidence type="ECO:0000256" key="4">
    <source>
        <dbReference type="ARBA" id="ARBA00022723"/>
    </source>
</evidence>
<dbReference type="PANTHER" id="PTHR46077:SF1">
    <property type="entry name" value="TOP1 BINDING ARGININE_SERINE RICH PROTEIN, E3 UBIQUITIN LIGASE"/>
    <property type="match status" value="1"/>
</dbReference>
<dbReference type="InterPro" id="IPR017907">
    <property type="entry name" value="Znf_RING_CS"/>
</dbReference>
<keyword evidence="5 9" id="KW-0863">Zinc-finger</keyword>
<evidence type="ECO:0000256" key="9">
    <source>
        <dbReference type="PROSITE-ProRule" id="PRU00175"/>
    </source>
</evidence>
<accession>A0A9C7UNU9</accession>
<sequence length="235" mass="27541">MSCAICLDRLRNPTFCEPCFHSFCYSCLRSWFTTLTLARHSSANCPLCKAEVGGIVYSVRSQRNYKRRNVSKFICDKEENFFSYAKSDVLETTSLFDAEPSFLTDQHVFRRLIYAQHLWVQPLPSSLYYQSTKESGVFCKADCKLFDWIRRDLQALLGSEDVELLVVYIYGKIESGSSREELKEALKPFLFENANHFLHELFQFASSRYNLEDYDKVARYVHQQEVFPTRETMIQ</sequence>
<keyword evidence="7" id="KW-0805">Transcription regulation</keyword>
<dbReference type="GO" id="GO:0006513">
    <property type="term" value="P:protein monoubiquitination"/>
    <property type="evidence" value="ECO:0007669"/>
    <property type="project" value="TreeGrafter"/>
</dbReference>
<dbReference type="EMBL" id="BQMJ01000011">
    <property type="protein sequence ID" value="GJQ09865.1"/>
    <property type="molecule type" value="Genomic_DNA"/>
</dbReference>
<dbReference type="GO" id="GO:0008270">
    <property type="term" value="F:zinc ion binding"/>
    <property type="evidence" value="ECO:0007669"/>
    <property type="project" value="UniProtKB-KW"/>
</dbReference>
<protein>
    <recommendedName>
        <fullName evidence="2">RING-type E3 ubiquitin transferase</fullName>
        <ecNumber evidence="2">2.3.2.27</ecNumber>
    </recommendedName>
</protein>
<dbReference type="PROSITE" id="PS00518">
    <property type="entry name" value="ZF_RING_1"/>
    <property type="match status" value="1"/>
</dbReference>
<dbReference type="Pfam" id="PF00097">
    <property type="entry name" value="zf-C3HC4"/>
    <property type="match status" value="1"/>
</dbReference>
<dbReference type="Pfam" id="PF01480">
    <property type="entry name" value="PWI"/>
    <property type="match status" value="1"/>
</dbReference>
<dbReference type="InterPro" id="IPR001841">
    <property type="entry name" value="Znf_RING"/>
</dbReference>
<dbReference type="SMART" id="SM00184">
    <property type="entry name" value="RING"/>
    <property type="match status" value="1"/>
</dbReference>
<comment type="catalytic activity">
    <reaction evidence="1">
        <text>S-ubiquitinyl-[E2 ubiquitin-conjugating enzyme]-L-cysteine + [acceptor protein]-L-lysine = [E2 ubiquitin-conjugating enzyme]-L-cysteine + N(6)-ubiquitinyl-[acceptor protein]-L-lysine.</text>
        <dbReference type="EC" id="2.3.2.27"/>
    </reaction>
</comment>
<keyword evidence="8" id="KW-0804">Transcription</keyword>
<proteinExistence type="predicted"/>
<dbReference type="InterPro" id="IPR018957">
    <property type="entry name" value="Znf_C3HC4_RING-type"/>
</dbReference>
<evidence type="ECO:0000256" key="2">
    <source>
        <dbReference type="ARBA" id="ARBA00012483"/>
    </source>
</evidence>
<dbReference type="InterPro" id="IPR002483">
    <property type="entry name" value="PWI_dom"/>
</dbReference>
<dbReference type="PANTHER" id="PTHR46077">
    <property type="entry name" value="E3 UBIQUITIN-PROTEIN LIGASE TOPORS"/>
    <property type="match status" value="1"/>
</dbReference>
<comment type="caution">
    <text evidence="11">The sequence shown here is derived from an EMBL/GenBank/DDBJ whole genome shotgun (WGS) entry which is preliminary data.</text>
</comment>
<gene>
    <name evidence="11" type="ORF">GpartN1_g1656.t1</name>
</gene>
<dbReference type="PROSITE" id="PS50089">
    <property type="entry name" value="ZF_RING_2"/>
    <property type="match status" value="1"/>
</dbReference>
<evidence type="ECO:0000256" key="7">
    <source>
        <dbReference type="ARBA" id="ARBA00023015"/>
    </source>
</evidence>
<evidence type="ECO:0000256" key="1">
    <source>
        <dbReference type="ARBA" id="ARBA00000900"/>
    </source>
</evidence>
<feature type="domain" description="RING-type" evidence="10">
    <location>
        <begin position="3"/>
        <end position="49"/>
    </location>
</feature>
<dbReference type="Gene3D" id="1.20.1390.10">
    <property type="entry name" value="PWI domain"/>
    <property type="match status" value="1"/>
</dbReference>
<organism evidence="11 12">
    <name type="scientific">Galdieria partita</name>
    <dbReference type="NCBI Taxonomy" id="83374"/>
    <lineage>
        <taxon>Eukaryota</taxon>
        <taxon>Rhodophyta</taxon>
        <taxon>Bangiophyceae</taxon>
        <taxon>Galdieriales</taxon>
        <taxon>Galdieriaceae</taxon>
        <taxon>Galdieria</taxon>
    </lineage>
</organism>
<keyword evidence="12" id="KW-1185">Reference proteome</keyword>
<dbReference type="InterPro" id="IPR013083">
    <property type="entry name" value="Znf_RING/FYVE/PHD"/>
</dbReference>
<reference evidence="11" key="2">
    <citation type="submission" date="2022-01" db="EMBL/GenBank/DDBJ databases">
        <authorList>
            <person name="Hirooka S."/>
            <person name="Miyagishima S.Y."/>
        </authorList>
    </citation>
    <scope>NUCLEOTIDE SEQUENCE</scope>
    <source>
        <strain evidence="11">NBRC 102759</strain>
    </source>
</reference>
<evidence type="ECO:0000313" key="11">
    <source>
        <dbReference type="EMBL" id="GJQ09865.1"/>
    </source>
</evidence>
<dbReference type="EC" id="2.3.2.27" evidence="2"/>
<dbReference type="OrthoDB" id="21204at2759"/>
<dbReference type="Proteomes" id="UP001061958">
    <property type="component" value="Unassembled WGS sequence"/>
</dbReference>
<keyword evidence="3" id="KW-0808">Transferase</keyword>
<dbReference type="GO" id="GO:0061630">
    <property type="term" value="F:ubiquitin protein ligase activity"/>
    <property type="evidence" value="ECO:0007669"/>
    <property type="project" value="UniProtKB-EC"/>
</dbReference>
<reference evidence="11" key="1">
    <citation type="journal article" date="2022" name="Proc. Natl. Acad. Sci. U.S.A.">
        <title>Life cycle and functional genomics of the unicellular red alga Galdieria for elucidating algal and plant evolution and industrial use.</title>
        <authorList>
            <person name="Hirooka S."/>
            <person name="Itabashi T."/>
            <person name="Ichinose T.M."/>
            <person name="Onuma R."/>
            <person name="Fujiwara T."/>
            <person name="Yamashita S."/>
            <person name="Jong L.W."/>
            <person name="Tomita R."/>
            <person name="Iwane A.H."/>
            <person name="Miyagishima S.Y."/>
        </authorList>
    </citation>
    <scope>NUCLEOTIDE SEQUENCE</scope>
    <source>
        <strain evidence="11">NBRC 102759</strain>
    </source>
</reference>
<dbReference type="Gene3D" id="3.30.40.10">
    <property type="entry name" value="Zinc/RING finger domain, C3HC4 (zinc finger)"/>
    <property type="match status" value="1"/>
</dbReference>
<evidence type="ECO:0000256" key="8">
    <source>
        <dbReference type="ARBA" id="ARBA00023163"/>
    </source>
</evidence>
<name>A0A9C7UNU9_9RHOD</name>
<evidence type="ECO:0000256" key="3">
    <source>
        <dbReference type="ARBA" id="ARBA00022679"/>
    </source>
</evidence>
<evidence type="ECO:0000256" key="5">
    <source>
        <dbReference type="ARBA" id="ARBA00022771"/>
    </source>
</evidence>
<evidence type="ECO:0000313" key="12">
    <source>
        <dbReference type="Proteomes" id="UP001061958"/>
    </source>
</evidence>
<keyword evidence="6" id="KW-0862">Zinc</keyword>
<evidence type="ECO:0000256" key="6">
    <source>
        <dbReference type="ARBA" id="ARBA00022833"/>
    </source>
</evidence>
<dbReference type="GO" id="GO:0000209">
    <property type="term" value="P:protein polyubiquitination"/>
    <property type="evidence" value="ECO:0007669"/>
    <property type="project" value="TreeGrafter"/>
</dbReference>